<evidence type="ECO:0000313" key="2">
    <source>
        <dbReference type="Proteomes" id="UP000215059"/>
    </source>
</evidence>
<evidence type="ECO:0000313" key="1">
    <source>
        <dbReference type="EMBL" id="OYD59687.1"/>
    </source>
</evidence>
<organism evidence="1 2">
    <name type="scientific">Fictibacillus aquaticus</name>
    <dbReference type="NCBI Taxonomy" id="2021314"/>
    <lineage>
        <taxon>Bacteria</taxon>
        <taxon>Bacillati</taxon>
        <taxon>Bacillota</taxon>
        <taxon>Bacilli</taxon>
        <taxon>Bacillales</taxon>
        <taxon>Fictibacillaceae</taxon>
        <taxon>Fictibacillus</taxon>
    </lineage>
</organism>
<gene>
    <name evidence="1" type="ORF">CGZ90_07320</name>
</gene>
<sequence length="80" mass="8873">MGGGLGFVTIKEIQEAVDLRFMCTLSAGRGEKQKQLVQPRQAKGKVAGKSSFNLLDTFPFDLEGLAVFCWTGEPSRRMRH</sequence>
<name>A0A235FFH4_9BACL</name>
<dbReference type="AlphaFoldDB" id="A0A235FFH4"/>
<dbReference type="EMBL" id="NOII01000001">
    <property type="protein sequence ID" value="OYD59687.1"/>
    <property type="molecule type" value="Genomic_DNA"/>
</dbReference>
<dbReference type="Proteomes" id="UP000215059">
    <property type="component" value="Unassembled WGS sequence"/>
</dbReference>
<accession>A0A235FFH4</accession>
<keyword evidence="2" id="KW-1185">Reference proteome</keyword>
<reference evidence="1 2" key="1">
    <citation type="submission" date="2017-07" db="EMBL/GenBank/DDBJ databases">
        <title>Fictibacillus sp. nov. GDSW-R2A3 Genome sequencing and assembly.</title>
        <authorList>
            <person name="Mayilraj S."/>
        </authorList>
    </citation>
    <scope>NUCLEOTIDE SEQUENCE [LARGE SCALE GENOMIC DNA]</scope>
    <source>
        <strain evidence="1 2">GDSW-R2A3</strain>
    </source>
</reference>
<proteinExistence type="predicted"/>
<comment type="caution">
    <text evidence="1">The sequence shown here is derived from an EMBL/GenBank/DDBJ whole genome shotgun (WGS) entry which is preliminary data.</text>
</comment>
<protein>
    <submittedName>
        <fullName evidence="1">Uncharacterized protein</fullName>
    </submittedName>
</protein>